<evidence type="ECO:0008006" key="4">
    <source>
        <dbReference type="Google" id="ProtNLM"/>
    </source>
</evidence>
<feature type="coiled-coil region" evidence="1">
    <location>
        <begin position="11"/>
        <end position="38"/>
    </location>
</feature>
<evidence type="ECO:0000256" key="1">
    <source>
        <dbReference type="SAM" id="Coils"/>
    </source>
</evidence>
<accession>A0A149S7A2</accession>
<dbReference type="EMBL" id="LHZG01000089">
    <property type="protein sequence ID" value="KXV22611.1"/>
    <property type="molecule type" value="Genomic_DNA"/>
</dbReference>
<dbReference type="AlphaFoldDB" id="A0A149S7A2"/>
<gene>
    <name evidence="2" type="ORF">AD934_01185</name>
</gene>
<keyword evidence="1" id="KW-0175">Coiled coil</keyword>
<evidence type="ECO:0000313" key="2">
    <source>
        <dbReference type="EMBL" id="KXV22611.1"/>
    </source>
</evidence>
<name>A0A149S7A2_GLUOY</name>
<dbReference type="Proteomes" id="UP000075655">
    <property type="component" value="Unassembled WGS sequence"/>
</dbReference>
<dbReference type="PATRIC" id="fig|442.8.peg.1925"/>
<protein>
    <recommendedName>
        <fullName evidence="4">Mobilization protein</fullName>
    </recommendedName>
</protein>
<dbReference type="RefSeq" id="WP_062499637.1">
    <property type="nucleotide sequence ID" value="NZ_LHZG01000089.1"/>
</dbReference>
<evidence type="ECO:0000313" key="3">
    <source>
        <dbReference type="Proteomes" id="UP000075655"/>
    </source>
</evidence>
<proteinExistence type="predicted"/>
<sequence length="90" mass="9750">MCNNDKRQAVLDRARARADKAKAALAKVEAQVKRDARKVDTRRAIVIGKLLLKAAGDDAHFAEVAREIAARAAPRDRDLFPDLLSGGSGQ</sequence>
<organism evidence="2 3">
    <name type="scientific">Gluconobacter oxydans</name>
    <name type="common">Gluconobacter suboxydans</name>
    <dbReference type="NCBI Taxonomy" id="442"/>
    <lineage>
        <taxon>Bacteria</taxon>
        <taxon>Pseudomonadati</taxon>
        <taxon>Pseudomonadota</taxon>
        <taxon>Alphaproteobacteria</taxon>
        <taxon>Acetobacterales</taxon>
        <taxon>Acetobacteraceae</taxon>
        <taxon>Gluconobacter</taxon>
    </lineage>
</organism>
<reference evidence="2 3" key="1">
    <citation type="submission" date="2015-06" db="EMBL/GenBank/DDBJ databases">
        <title>Improved classification and identification of acetic acid bacteria using matrix-assisted laser desorption/ionization time-of-flight mass spectrometry; Gluconobacter nephelii and Gluconobacter uchimurae are later heterotypic synonyms of Gluconobacter japonicus and Gluconobacter oxydans, respectively.</title>
        <authorList>
            <person name="Li L."/>
            <person name="Cleenwerck I."/>
            <person name="De Vuyst L."/>
            <person name="Vandamme P."/>
        </authorList>
    </citation>
    <scope>NUCLEOTIDE SEQUENCE [LARGE SCALE GENOMIC DNA]</scope>
    <source>
        <strain evidence="2 3">LMG 1676</strain>
    </source>
</reference>
<comment type="caution">
    <text evidence="2">The sequence shown here is derived from an EMBL/GenBank/DDBJ whole genome shotgun (WGS) entry which is preliminary data.</text>
</comment>